<evidence type="ECO:0000313" key="2">
    <source>
        <dbReference type="EMBL" id="WHP05119.1"/>
    </source>
</evidence>
<keyword evidence="1" id="KW-0732">Signal</keyword>
<organism evidence="2 3">
    <name type="scientific">Acinetobacter corruptisaponis</name>
    <dbReference type="NCBI Taxonomy" id="3045147"/>
    <lineage>
        <taxon>Bacteria</taxon>
        <taxon>Pseudomonadati</taxon>
        <taxon>Pseudomonadota</taxon>
        <taxon>Gammaproteobacteria</taxon>
        <taxon>Moraxellales</taxon>
        <taxon>Moraxellaceae</taxon>
        <taxon>Acinetobacter</taxon>
    </lineage>
</organism>
<protein>
    <submittedName>
        <fullName evidence="2">Uncharacterized protein</fullName>
    </submittedName>
</protein>
<dbReference type="Proteomes" id="UP001229836">
    <property type="component" value="Chromosome"/>
</dbReference>
<evidence type="ECO:0000313" key="3">
    <source>
        <dbReference type="Proteomes" id="UP001229836"/>
    </source>
</evidence>
<reference evidence="2 3" key="1">
    <citation type="submission" date="2023-05" db="EMBL/GenBank/DDBJ databases">
        <title>The complete genome of Acinetobacter sp. nov KCTC 92772.</title>
        <authorList>
            <person name="Zhou G."/>
        </authorList>
    </citation>
    <scope>NUCLEOTIDE SEQUENCE [LARGE SCALE GENOMIC DNA]</scope>
    <source>
        <strain evidence="2 3">KCTC 92772</strain>
    </source>
</reference>
<feature type="chain" id="PRO_5046133960" evidence="1">
    <location>
        <begin position="27"/>
        <end position="140"/>
    </location>
</feature>
<proteinExistence type="predicted"/>
<evidence type="ECO:0000256" key="1">
    <source>
        <dbReference type="SAM" id="SignalP"/>
    </source>
</evidence>
<dbReference type="EMBL" id="CP125669">
    <property type="protein sequence ID" value="WHP05119.1"/>
    <property type="molecule type" value="Genomic_DNA"/>
</dbReference>
<keyword evidence="3" id="KW-1185">Reference proteome</keyword>
<name>A0ABY8S2I4_9GAMM</name>
<accession>A0ABY8S2I4</accession>
<gene>
    <name evidence="2" type="ORF">QLH32_13930</name>
</gene>
<dbReference type="RefSeq" id="WP_283266671.1">
    <property type="nucleotide sequence ID" value="NZ_CP125669.1"/>
</dbReference>
<feature type="signal peptide" evidence="1">
    <location>
        <begin position="1"/>
        <end position="26"/>
    </location>
</feature>
<dbReference type="PROSITE" id="PS51257">
    <property type="entry name" value="PROKAR_LIPOPROTEIN"/>
    <property type="match status" value="1"/>
</dbReference>
<sequence>MNNRIKAFLQCSAVAACMSFTSLSHADAKSMTQFYNNPASAPKVTRCKGNVNCNAFFALSKEWQVIPKNYKLDGYTLRSFIEDNDGDGLNRDFAPPQKDRAYQILEAGAFTFKEKARNDADFLIFVKGLAVLHYIDRSQK</sequence>